<evidence type="ECO:0000256" key="1">
    <source>
        <dbReference type="SAM" id="MobiDB-lite"/>
    </source>
</evidence>
<protein>
    <submittedName>
        <fullName evidence="2">Uncharacterized protein</fullName>
    </submittedName>
</protein>
<comment type="caution">
    <text evidence="2">The sequence shown here is derived from an EMBL/GenBank/DDBJ whole genome shotgun (WGS) entry which is preliminary data.</text>
</comment>
<dbReference type="OrthoDB" id="2162598at2759"/>
<reference evidence="2 3" key="1">
    <citation type="submission" date="2016-07" db="EMBL/GenBank/DDBJ databases">
        <title>Pervasive Adenine N6-methylation of Active Genes in Fungi.</title>
        <authorList>
            <consortium name="DOE Joint Genome Institute"/>
            <person name="Mondo S.J."/>
            <person name="Dannebaum R.O."/>
            <person name="Kuo R.C."/>
            <person name="Labutti K."/>
            <person name="Haridas S."/>
            <person name="Kuo A."/>
            <person name="Salamov A."/>
            <person name="Ahrendt S.R."/>
            <person name="Lipzen A."/>
            <person name="Sullivan W."/>
            <person name="Andreopoulos W.B."/>
            <person name="Clum A."/>
            <person name="Lindquist E."/>
            <person name="Daum C."/>
            <person name="Ramamoorthy G.K."/>
            <person name="Gryganskyi A."/>
            <person name="Culley D."/>
            <person name="Magnuson J.K."/>
            <person name="James T.Y."/>
            <person name="O'Malley M.A."/>
            <person name="Stajich J.E."/>
            <person name="Spatafora J.W."/>
            <person name="Visel A."/>
            <person name="Grigoriev I.V."/>
        </authorList>
    </citation>
    <scope>NUCLEOTIDE SEQUENCE [LARGE SCALE GENOMIC DNA]</scope>
    <source>
        <strain evidence="2 3">JEL800</strain>
    </source>
</reference>
<organism evidence="2 3">
    <name type="scientific">Rhizoclosmatium globosum</name>
    <dbReference type="NCBI Taxonomy" id="329046"/>
    <lineage>
        <taxon>Eukaryota</taxon>
        <taxon>Fungi</taxon>
        <taxon>Fungi incertae sedis</taxon>
        <taxon>Chytridiomycota</taxon>
        <taxon>Chytridiomycota incertae sedis</taxon>
        <taxon>Chytridiomycetes</taxon>
        <taxon>Chytridiales</taxon>
        <taxon>Chytriomycetaceae</taxon>
        <taxon>Rhizoclosmatium</taxon>
    </lineage>
</organism>
<sequence>MADHHHSLTSTDGLARIFGSLVRLRMRTASLRPAKHNLLFMPSSNSDNTDIKRLLLATFVVGATSCPVASNRRLSLVQSLNPLLIARWINHIANDLDTANARARSVSLSPSKQMPFSNPMNLPMDQKKSGKRPAPRSLLNPRVKIRETKDTAFVSDDEDD</sequence>
<feature type="region of interest" description="Disordered" evidence="1">
    <location>
        <begin position="104"/>
        <end position="160"/>
    </location>
</feature>
<keyword evidence="3" id="KW-1185">Reference proteome</keyword>
<evidence type="ECO:0000313" key="3">
    <source>
        <dbReference type="Proteomes" id="UP000193642"/>
    </source>
</evidence>
<dbReference type="AlphaFoldDB" id="A0A1Y2CPE0"/>
<dbReference type="EMBL" id="MCGO01000010">
    <property type="protein sequence ID" value="ORY48898.1"/>
    <property type="molecule type" value="Genomic_DNA"/>
</dbReference>
<proteinExistence type="predicted"/>
<accession>A0A1Y2CPE0</accession>
<feature type="compositionally biased region" description="Polar residues" evidence="1">
    <location>
        <begin position="106"/>
        <end position="120"/>
    </location>
</feature>
<gene>
    <name evidence="2" type="ORF">BCR33DRAFT_714008</name>
</gene>
<evidence type="ECO:0000313" key="2">
    <source>
        <dbReference type="EMBL" id="ORY48898.1"/>
    </source>
</evidence>
<name>A0A1Y2CPE0_9FUNG</name>
<dbReference type="Proteomes" id="UP000193642">
    <property type="component" value="Unassembled WGS sequence"/>
</dbReference>